<accession>A0A6N4V908</accession>
<keyword evidence="2" id="KW-0418">Kinase</keyword>
<protein>
    <submittedName>
        <fullName evidence="2">N-acetylglucosamine kinase</fullName>
    </submittedName>
</protein>
<name>A0A6N4V908_9MYCO</name>
<dbReference type="InterPro" id="IPR043129">
    <property type="entry name" value="ATPase_NBD"/>
</dbReference>
<gene>
    <name evidence="2" type="ORF">MPOR_19150</name>
</gene>
<proteinExistence type="predicted"/>
<keyword evidence="2" id="KW-0808">Transferase</keyword>
<dbReference type="KEGG" id="mpof:MPOR_19150"/>
<dbReference type="InterPro" id="IPR002731">
    <property type="entry name" value="ATPase_BadF"/>
</dbReference>
<organism evidence="2 3">
    <name type="scientific">Mycolicibacterium poriferae</name>
    <dbReference type="NCBI Taxonomy" id="39694"/>
    <lineage>
        <taxon>Bacteria</taxon>
        <taxon>Bacillati</taxon>
        <taxon>Actinomycetota</taxon>
        <taxon>Actinomycetes</taxon>
        <taxon>Mycobacteriales</taxon>
        <taxon>Mycobacteriaceae</taxon>
        <taxon>Mycolicibacterium</taxon>
    </lineage>
</organism>
<feature type="domain" description="ATPase BadF/BadG/BcrA/BcrD type" evidence="1">
    <location>
        <begin position="6"/>
        <end position="311"/>
    </location>
</feature>
<dbReference type="Gene3D" id="3.30.420.40">
    <property type="match status" value="2"/>
</dbReference>
<dbReference type="SUPFAM" id="SSF53067">
    <property type="entry name" value="Actin-like ATPase domain"/>
    <property type="match status" value="2"/>
</dbReference>
<dbReference type="EMBL" id="AP022570">
    <property type="protein sequence ID" value="BBX50889.1"/>
    <property type="molecule type" value="Genomic_DNA"/>
</dbReference>
<dbReference type="Proteomes" id="UP000466785">
    <property type="component" value="Chromosome"/>
</dbReference>
<dbReference type="AlphaFoldDB" id="A0A6N4V908"/>
<dbReference type="GO" id="GO:0016301">
    <property type="term" value="F:kinase activity"/>
    <property type="evidence" value="ECO:0007669"/>
    <property type="project" value="UniProtKB-KW"/>
</dbReference>
<evidence type="ECO:0000259" key="1">
    <source>
        <dbReference type="Pfam" id="PF01869"/>
    </source>
</evidence>
<keyword evidence="3" id="KW-1185">Reference proteome</keyword>
<sequence length="340" mass="34777">MTARYLGVDGGGSKTAFALIDDAGRVLARATAPTSYYFSAAAGAESACRFDGVERVLAQGVNDICAQAGIATEDIDRAFFGLPGYGEASADIAALDAVPAKVLGHDRYGCDNDMVCGWAGSLAGEDGINVISGTGSMTYGERRGTGHRVGGWGELFGDEGSAYWVAAHGLNAFSRMSDGRTPRGPLYDLLRQRLGITSDLDAVSLVIDTWGGARGSIAALATTVCAAAAAGDAAADRILVDAAGELATLIDTTATLVGFTAAETVPVSYSGGMFSDPVFLQRFRVALDALPAAFDLRPPLLDPAVGAALYAVKQSGHPLSADAVQQLAAAATNSEKVTSP</sequence>
<dbReference type="RefSeq" id="WP_163673387.1">
    <property type="nucleotide sequence ID" value="NZ_AP022570.1"/>
</dbReference>
<evidence type="ECO:0000313" key="3">
    <source>
        <dbReference type="Proteomes" id="UP000466785"/>
    </source>
</evidence>
<dbReference type="InterPro" id="IPR052519">
    <property type="entry name" value="Euk-type_GlcNAc_Kinase"/>
</dbReference>
<dbReference type="CDD" id="cd24007">
    <property type="entry name" value="ASKHA_NBD_eukNAGK-like"/>
    <property type="match status" value="1"/>
</dbReference>
<dbReference type="Pfam" id="PF01869">
    <property type="entry name" value="BcrAD_BadFG"/>
    <property type="match status" value="1"/>
</dbReference>
<reference evidence="2 3" key="1">
    <citation type="journal article" date="2019" name="Emerg. Microbes Infect.">
        <title>Comprehensive subspecies identification of 175 nontuberculous mycobacteria species based on 7547 genomic profiles.</title>
        <authorList>
            <person name="Matsumoto Y."/>
            <person name="Kinjo T."/>
            <person name="Motooka D."/>
            <person name="Nabeya D."/>
            <person name="Jung N."/>
            <person name="Uechi K."/>
            <person name="Horii T."/>
            <person name="Iida T."/>
            <person name="Fujita J."/>
            <person name="Nakamura S."/>
        </authorList>
    </citation>
    <scope>NUCLEOTIDE SEQUENCE [LARGE SCALE GENOMIC DNA]</scope>
    <source>
        <strain evidence="2 3">JCM 12603</strain>
    </source>
</reference>
<evidence type="ECO:0000313" key="2">
    <source>
        <dbReference type="EMBL" id="BBX50889.1"/>
    </source>
</evidence>
<dbReference type="PANTHER" id="PTHR43190">
    <property type="entry name" value="N-ACETYL-D-GLUCOSAMINE KINASE"/>
    <property type="match status" value="1"/>
</dbReference>
<dbReference type="PANTHER" id="PTHR43190:SF3">
    <property type="entry name" value="N-ACETYL-D-GLUCOSAMINE KINASE"/>
    <property type="match status" value="1"/>
</dbReference>